<accession>A0A8S0W4E5</accession>
<dbReference type="Proteomes" id="UP000467700">
    <property type="component" value="Unassembled WGS sequence"/>
</dbReference>
<evidence type="ECO:0000256" key="1">
    <source>
        <dbReference type="SAM" id="MobiDB-lite"/>
    </source>
</evidence>
<dbReference type="EMBL" id="CACVBS010000084">
    <property type="protein sequence ID" value="CAA7270065.1"/>
    <property type="molecule type" value="Genomic_DNA"/>
</dbReference>
<feature type="compositionally biased region" description="Basic and acidic residues" evidence="1">
    <location>
        <begin position="123"/>
        <end position="170"/>
    </location>
</feature>
<name>A0A8S0W4E5_CYCAE</name>
<dbReference type="OrthoDB" id="10513409at2759"/>
<dbReference type="AlphaFoldDB" id="A0A8S0W4E5"/>
<feature type="region of interest" description="Disordered" evidence="1">
    <location>
        <begin position="224"/>
        <end position="284"/>
    </location>
</feature>
<keyword evidence="3" id="KW-1185">Reference proteome</keyword>
<reference evidence="2 3" key="1">
    <citation type="submission" date="2020-01" db="EMBL/GenBank/DDBJ databases">
        <authorList>
            <person name="Gupta K D."/>
        </authorList>
    </citation>
    <scope>NUCLEOTIDE SEQUENCE [LARGE SCALE GENOMIC DNA]</scope>
</reference>
<organism evidence="2 3">
    <name type="scientific">Cyclocybe aegerita</name>
    <name type="common">Black poplar mushroom</name>
    <name type="synonym">Agrocybe aegerita</name>
    <dbReference type="NCBI Taxonomy" id="1973307"/>
    <lineage>
        <taxon>Eukaryota</taxon>
        <taxon>Fungi</taxon>
        <taxon>Dikarya</taxon>
        <taxon>Basidiomycota</taxon>
        <taxon>Agaricomycotina</taxon>
        <taxon>Agaricomycetes</taxon>
        <taxon>Agaricomycetidae</taxon>
        <taxon>Agaricales</taxon>
        <taxon>Agaricineae</taxon>
        <taxon>Bolbitiaceae</taxon>
        <taxon>Cyclocybe</taxon>
    </lineage>
</organism>
<feature type="compositionally biased region" description="Polar residues" evidence="1">
    <location>
        <begin position="341"/>
        <end position="361"/>
    </location>
</feature>
<gene>
    <name evidence="2" type="ORF">AAE3_LOCUS12306</name>
</gene>
<feature type="region of interest" description="Disordered" evidence="1">
    <location>
        <begin position="337"/>
        <end position="365"/>
    </location>
</feature>
<evidence type="ECO:0000313" key="2">
    <source>
        <dbReference type="EMBL" id="CAA7270065.1"/>
    </source>
</evidence>
<feature type="region of interest" description="Disordered" evidence="1">
    <location>
        <begin position="381"/>
        <end position="458"/>
    </location>
</feature>
<feature type="compositionally biased region" description="Low complexity" evidence="1">
    <location>
        <begin position="424"/>
        <end position="438"/>
    </location>
</feature>
<comment type="caution">
    <text evidence="2">The sequence shown here is derived from an EMBL/GenBank/DDBJ whole genome shotgun (WGS) entry which is preliminary data.</text>
</comment>
<feature type="region of interest" description="Disordered" evidence="1">
    <location>
        <begin position="302"/>
        <end position="325"/>
    </location>
</feature>
<feature type="region of interest" description="Disordered" evidence="1">
    <location>
        <begin position="95"/>
        <end position="212"/>
    </location>
</feature>
<evidence type="ECO:0000313" key="3">
    <source>
        <dbReference type="Proteomes" id="UP000467700"/>
    </source>
</evidence>
<proteinExistence type="predicted"/>
<sequence length="458" mass="49049">MDFNSRVKSKLADVENMLRALDDFEHTLKEDLGRERSLGHVGSLQNQFLQQVHKLRKDLEGFRGRLNNFLAVVRAPKKDDIEAAMNQIRQNVSSYKKLSEPDGQAQEASAQEEKEVGQAMNNTKEEIRRMSTQYRRESTDVARKSESGASEIKFRPRDSGSSWTHDDRAPRIFPPSDRISRPVFRSRDSDDSDEESKSGAKVSQGPNPFERKIMKPSDLQSIADQVSQGASYGSPPVSEGLRPRPANMGSGARSFHGGSTASQYSPMARVPVGQPHTGVFGPSPNVNSLGYPIGPSQGAGGSPAYYAHSGDGNVDRRTTGFGGFNSPPLPMSHYGHGGTHVHSQSIGSFTGSQASTDTSPSLGGEGYSAARDSYYSVVGGGTQAPAGYSFPQGHPASSSYPVGAGSAYTAGGSPGPSSQCMGWPSSSAAYQSSSSPSQDPRDPREPLVGRSQGWPLWS</sequence>
<protein>
    <submittedName>
        <fullName evidence="2">Uncharacterized protein</fullName>
    </submittedName>
</protein>